<reference evidence="1" key="1">
    <citation type="journal article" date="2022" name="Int. J. Mol. Sci.">
        <title>Draft Genome of Tanacetum Coccineum: Genomic Comparison of Closely Related Tanacetum-Family Plants.</title>
        <authorList>
            <person name="Yamashiro T."/>
            <person name="Shiraishi A."/>
            <person name="Nakayama K."/>
            <person name="Satake H."/>
        </authorList>
    </citation>
    <scope>NUCLEOTIDE SEQUENCE</scope>
</reference>
<dbReference type="PANTHER" id="PTHR33067:SF9">
    <property type="entry name" value="RNA-DIRECTED DNA POLYMERASE"/>
    <property type="match status" value="1"/>
</dbReference>
<comment type="caution">
    <text evidence="1">The sequence shown here is derived from an EMBL/GenBank/DDBJ whole genome shotgun (WGS) entry which is preliminary data.</text>
</comment>
<keyword evidence="2" id="KW-1185">Reference proteome</keyword>
<dbReference type="Proteomes" id="UP001151760">
    <property type="component" value="Unassembled WGS sequence"/>
</dbReference>
<name>A0ABQ5ARJ6_9ASTR</name>
<sequence>MHEERYIIDLKPEKDCRYDGTQAVKHVLAVAGLTADIRGVEFNDDFVIPSQASRSTEDAINHLRLKNQMSNNESDKGSMLDEAIDYLKTLKMQVQMYILRRVSTVGLRGALNLQRGDDFQNVAKIPEIFLISIHDEGSAMSGNSKAWTGNTKYGLFIPLDMAYALSKPIQGIRHQTSIRHIQFTEYDCMTRSSNKELVEPYDEPEQALHSLRKLFKTTSFDHSSSPEFELFSDYIEQIEEEITETRTEPTMEDGSKNKDANEHIERVFKIVDLFTTPDVTQDQLILRLFPISLLELQEVILFYKGLDVPTKKILDSKRGVPTMKADDAKKAIQEMADYYEKRHNGTSNRNKIGSELCDGSHYSKDCPLKEEGKTLEEAYYTQVGVPFPNVGRYRAAALGFYQRENGNPSFQERGQTMKESLSKFMAESAKRHDENSSLIKEIRASTDATIRNQGAFIKALEIQIGQMSKSIKLRRASVPFPGHLKEYGYDENEVLNGLKKLQLNSAASAESLRRLLKEKSRIEEEIKGIVENVLVGIDKFSFPVDFIVFYMPEDIKIPLILGRSFLSTAHAKTDVFKRKIALRIRNDKIVFKSDSPTNSIIKKVYVLGLRERMELDLEPRLMGEALILNRTHDPDFRDFLELNDLNKPLELRNNEIEDLSPTIKEGEVIDESMVDVVKIRHHNGMVEKINEYPNFTVMENMDAYRDKDMGDVIFGKLFCMDACVKARRFDGFITIHNGNNNVTYQMARSHPRFKHLSNEQCNKIHPLLKVSSRDKLEGNSHPYQKLKGFYKGVLNLGPEYIRDEKIFEWLTRDHARDGLS</sequence>
<dbReference type="Gene3D" id="2.40.70.10">
    <property type="entry name" value="Acid Proteases"/>
    <property type="match status" value="1"/>
</dbReference>
<dbReference type="EMBL" id="BQNB010012576">
    <property type="protein sequence ID" value="GJT05301.1"/>
    <property type="molecule type" value="Genomic_DNA"/>
</dbReference>
<organism evidence="1 2">
    <name type="scientific">Tanacetum coccineum</name>
    <dbReference type="NCBI Taxonomy" id="301880"/>
    <lineage>
        <taxon>Eukaryota</taxon>
        <taxon>Viridiplantae</taxon>
        <taxon>Streptophyta</taxon>
        <taxon>Embryophyta</taxon>
        <taxon>Tracheophyta</taxon>
        <taxon>Spermatophyta</taxon>
        <taxon>Magnoliopsida</taxon>
        <taxon>eudicotyledons</taxon>
        <taxon>Gunneridae</taxon>
        <taxon>Pentapetalae</taxon>
        <taxon>asterids</taxon>
        <taxon>campanulids</taxon>
        <taxon>Asterales</taxon>
        <taxon>Asteraceae</taxon>
        <taxon>Asteroideae</taxon>
        <taxon>Anthemideae</taxon>
        <taxon>Anthemidinae</taxon>
        <taxon>Tanacetum</taxon>
    </lineage>
</organism>
<protein>
    <submittedName>
        <fullName evidence="1">Ribonuclease H-like domain, reverse transcriptase, RNA-dependent DNA polymerase</fullName>
    </submittedName>
</protein>
<dbReference type="InterPro" id="IPR021109">
    <property type="entry name" value="Peptidase_aspartic_dom_sf"/>
</dbReference>
<evidence type="ECO:0000313" key="2">
    <source>
        <dbReference type="Proteomes" id="UP001151760"/>
    </source>
</evidence>
<dbReference type="PANTHER" id="PTHR33067">
    <property type="entry name" value="RNA-DIRECTED DNA POLYMERASE-RELATED"/>
    <property type="match status" value="1"/>
</dbReference>
<reference evidence="1" key="2">
    <citation type="submission" date="2022-01" db="EMBL/GenBank/DDBJ databases">
        <authorList>
            <person name="Yamashiro T."/>
            <person name="Shiraishi A."/>
            <person name="Satake H."/>
            <person name="Nakayama K."/>
        </authorList>
    </citation>
    <scope>NUCLEOTIDE SEQUENCE</scope>
</reference>
<evidence type="ECO:0000313" key="1">
    <source>
        <dbReference type="EMBL" id="GJT05301.1"/>
    </source>
</evidence>
<gene>
    <name evidence="1" type="ORF">Tco_0839763</name>
</gene>
<proteinExistence type="predicted"/>
<accession>A0ABQ5ARJ6</accession>